<name>I4EH02_9BACT</name>
<dbReference type="EMBL" id="CAGS01000215">
    <property type="protein sequence ID" value="CCF83964.1"/>
    <property type="molecule type" value="Genomic_DNA"/>
</dbReference>
<protein>
    <submittedName>
        <fullName evidence="1">Uncharacterized protein</fullName>
    </submittedName>
</protein>
<keyword evidence="2" id="KW-1185">Reference proteome</keyword>
<dbReference type="Pfam" id="PF13384">
    <property type="entry name" value="HTH_23"/>
    <property type="match status" value="1"/>
</dbReference>
<sequence>MIVRSWAGKRTTTIARVLGCHPQTVRERIVRFNAEGIDGRPSGTTTEAAADRAGARSYFRSGVRGTARQAGSPG</sequence>
<dbReference type="Proteomes" id="UP000004221">
    <property type="component" value="Unassembled WGS sequence"/>
</dbReference>
<comment type="caution">
    <text evidence="1">The sequence shown here is derived from an EMBL/GenBank/DDBJ whole genome shotgun (WGS) entry which is preliminary data.</text>
</comment>
<organism evidence="1 2">
    <name type="scientific">Nitrolancea hollandica Lb</name>
    <dbReference type="NCBI Taxonomy" id="1129897"/>
    <lineage>
        <taxon>Bacteria</taxon>
        <taxon>Pseudomonadati</taxon>
        <taxon>Thermomicrobiota</taxon>
        <taxon>Thermomicrobia</taxon>
        <taxon>Sphaerobacterales</taxon>
        <taxon>Sphaerobacterineae</taxon>
        <taxon>Sphaerobacteraceae</taxon>
        <taxon>Nitrolancea</taxon>
    </lineage>
</organism>
<dbReference type="RefSeq" id="WP_008477745.1">
    <property type="nucleotide sequence ID" value="NZ_CAGS01000215.1"/>
</dbReference>
<dbReference type="AlphaFoldDB" id="I4EH02"/>
<evidence type="ECO:0000313" key="1">
    <source>
        <dbReference type="EMBL" id="CCF83964.1"/>
    </source>
</evidence>
<proteinExistence type="predicted"/>
<reference evidence="1 2" key="1">
    <citation type="journal article" date="2012" name="ISME J.">
        <title>Nitrification expanded: discovery, physiology and genomics of a nitrite-oxidizing bacterium from the phylum Chloroflexi.</title>
        <authorList>
            <person name="Sorokin D.Y."/>
            <person name="Lucker S."/>
            <person name="Vejmelkova D."/>
            <person name="Kostrikina N.A."/>
            <person name="Kleerebezem R."/>
            <person name="Rijpstra W.I."/>
            <person name="Damste J.S."/>
            <person name="Le Paslier D."/>
            <person name="Muyzer G."/>
            <person name="Wagner M."/>
            <person name="van Loosdrecht M.C."/>
            <person name="Daims H."/>
        </authorList>
    </citation>
    <scope>NUCLEOTIDE SEQUENCE [LARGE SCALE GENOMIC DNA]</scope>
    <source>
        <strain evidence="2">none</strain>
    </source>
</reference>
<evidence type="ECO:0000313" key="2">
    <source>
        <dbReference type="Proteomes" id="UP000004221"/>
    </source>
</evidence>
<gene>
    <name evidence="1" type="ORF">NITHO_2920006</name>
</gene>
<accession>I4EH02</accession>